<dbReference type="InterPro" id="IPR017853">
    <property type="entry name" value="GH"/>
</dbReference>
<keyword evidence="2 5" id="KW-0378">Hydrolase</keyword>
<reference evidence="7" key="1">
    <citation type="submission" date="2024-02" db="EMBL/GenBank/DDBJ databases">
        <authorList>
            <consortium name="ELIXIR-Norway"/>
            <consortium name="Elixir Norway"/>
        </authorList>
    </citation>
    <scope>NUCLEOTIDE SEQUENCE</scope>
</reference>
<evidence type="ECO:0000256" key="2">
    <source>
        <dbReference type="ARBA" id="ARBA00022801"/>
    </source>
</evidence>
<feature type="region of interest" description="Disordered" evidence="6">
    <location>
        <begin position="317"/>
        <end position="349"/>
    </location>
</feature>
<dbReference type="InterPro" id="IPR000490">
    <property type="entry name" value="Glyco_hydro_17"/>
</dbReference>
<keyword evidence="8" id="KW-1185">Reference proteome</keyword>
<protein>
    <recommendedName>
        <fullName evidence="9">Beta-1,3-glucanase</fullName>
    </recommendedName>
</protein>
<proteinExistence type="inferred from homology"/>
<comment type="similarity">
    <text evidence="1 4">Belongs to the glycosyl hydrolase 17 family.</text>
</comment>
<evidence type="ECO:0008006" key="9">
    <source>
        <dbReference type="Google" id="ProtNLM"/>
    </source>
</evidence>
<dbReference type="Gene3D" id="3.20.20.80">
    <property type="entry name" value="Glycosidases"/>
    <property type="match status" value="2"/>
</dbReference>
<name>A0ABP0UVC0_9BRYO</name>
<accession>A0ABP0UVC0</accession>
<evidence type="ECO:0000256" key="3">
    <source>
        <dbReference type="ARBA" id="ARBA00023295"/>
    </source>
</evidence>
<dbReference type="PANTHER" id="PTHR32227">
    <property type="entry name" value="GLUCAN ENDO-1,3-BETA-GLUCOSIDASE BG1-RELATED-RELATED"/>
    <property type="match status" value="1"/>
</dbReference>
<sequence length="373" mass="39600">MYDRSQSKKKEKARFGTLQISTMLLLAVLCMIPNLPSVRGNYVTEPQTMGVNYGQVANNLPSDADAVNLIKNLGAGRVKIYNTDAGTLKALANSGLEVVVGMSNDEIPSLATSAEVADQWIVTNVVAYVPATNITVILVGNELFADPTNSNIWPQLVPAIQNLQTSLTTHGLASSIKLSTACEFSILTNSYPPSAVLTDGQFGYTNLLEAQLDAIYYAMEALGFKNVRIALSESGWPTAGGIGANISNAQAYNGNLVKYILSGQGTPKRPQVFVPTYVFALFNEDMKPGAPTEQHWGVLYPNGSAVYPFSLTTGLSSSPGSPNFPSPGSPDSSTNGSGELDPPGGTSHYACGDRPSVLPLSFTFLGSMFNLRI</sequence>
<dbReference type="Pfam" id="PF00332">
    <property type="entry name" value="Glyco_hydro_17"/>
    <property type="match status" value="2"/>
</dbReference>
<evidence type="ECO:0000256" key="6">
    <source>
        <dbReference type="SAM" id="MobiDB-lite"/>
    </source>
</evidence>
<evidence type="ECO:0000256" key="4">
    <source>
        <dbReference type="RuleBase" id="RU004335"/>
    </source>
</evidence>
<dbReference type="EMBL" id="OZ019898">
    <property type="protein sequence ID" value="CAK9229416.1"/>
    <property type="molecule type" value="Genomic_DNA"/>
</dbReference>
<organism evidence="7 8">
    <name type="scientific">Sphagnum troendelagicum</name>
    <dbReference type="NCBI Taxonomy" id="128251"/>
    <lineage>
        <taxon>Eukaryota</taxon>
        <taxon>Viridiplantae</taxon>
        <taxon>Streptophyta</taxon>
        <taxon>Embryophyta</taxon>
        <taxon>Bryophyta</taxon>
        <taxon>Sphagnophytina</taxon>
        <taxon>Sphagnopsida</taxon>
        <taxon>Sphagnales</taxon>
        <taxon>Sphagnaceae</taxon>
        <taxon>Sphagnum</taxon>
    </lineage>
</organism>
<evidence type="ECO:0000256" key="1">
    <source>
        <dbReference type="ARBA" id="ARBA00008773"/>
    </source>
</evidence>
<dbReference type="PROSITE" id="PS00587">
    <property type="entry name" value="GLYCOSYL_HYDROL_F17"/>
    <property type="match status" value="1"/>
</dbReference>
<dbReference type="InterPro" id="IPR044965">
    <property type="entry name" value="Glyco_hydro_17_plant"/>
</dbReference>
<evidence type="ECO:0000256" key="5">
    <source>
        <dbReference type="RuleBase" id="RU004336"/>
    </source>
</evidence>
<evidence type="ECO:0000313" key="8">
    <source>
        <dbReference type="Proteomes" id="UP001497512"/>
    </source>
</evidence>
<keyword evidence="3 5" id="KW-0326">Glycosidase</keyword>
<gene>
    <name evidence="7" type="ORF">CSSPTR1EN2_LOCUS19722</name>
</gene>
<dbReference type="Proteomes" id="UP001497512">
    <property type="component" value="Chromosome 6"/>
</dbReference>
<evidence type="ECO:0000313" key="7">
    <source>
        <dbReference type="EMBL" id="CAK9229416.1"/>
    </source>
</evidence>
<dbReference type="SUPFAM" id="SSF51445">
    <property type="entry name" value="(Trans)glycosidases"/>
    <property type="match status" value="1"/>
</dbReference>